<dbReference type="RefSeq" id="XP_060294637.1">
    <property type="nucleotide sequence ID" value="XM_060438111.1"/>
</dbReference>
<evidence type="ECO:0000313" key="2">
    <source>
        <dbReference type="Proteomes" id="UP001172101"/>
    </source>
</evidence>
<dbReference type="GeneID" id="85321381"/>
<gene>
    <name evidence="1" type="ORF">B0T26DRAFT_649684</name>
</gene>
<organism evidence="1 2">
    <name type="scientific">Lasiosphaeria miniovina</name>
    <dbReference type="NCBI Taxonomy" id="1954250"/>
    <lineage>
        <taxon>Eukaryota</taxon>
        <taxon>Fungi</taxon>
        <taxon>Dikarya</taxon>
        <taxon>Ascomycota</taxon>
        <taxon>Pezizomycotina</taxon>
        <taxon>Sordariomycetes</taxon>
        <taxon>Sordariomycetidae</taxon>
        <taxon>Sordariales</taxon>
        <taxon>Lasiosphaeriaceae</taxon>
        <taxon>Lasiosphaeria</taxon>
    </lineage>
</organism>
<dbReference type="InterPro" id="IPR009003">
    <property type="entry name" value="Peptidase_S1_PA"/>
</dbReference>
<comment type="caution">
    <text evidence="1">The sequence shown here is derived from an EMBL/GenBank/DDBJ whole genome shotgun (WGS) entry which is preliminary data.</text>
</comment>
<dbReference type="AlphaFoldDB" id="A0AA40DRB8"/>
<keyword evidence="2" id="KW-1185">Reference proteome</keyword>
<dbReference type="SUPFAM" id="SSF50494">
    <property type="entry name" value="Trypsin-like serine proteases"/>
    <property type="match status" value="1"/>
</dbReference>
<proteinExistence type="predicted"/>
<evidence type="ECO:0000313" key="1">
    <source>
        <dbReference type="EMBL" id="KAK0713314.1"/>
    </source>
</evidence>
<protein>
    <submittedName>
        <fullName evidence="1">Uncharacterized protein</fullName>
    </submittedName>
</protein>
<accession>A0AA40DRB8</accession>
<sequence>YATRGDSGSVVWDKEGRLVGLFFTRQTPQGCSANALVYITPIHDVLEDMIKFCKGAIKEIRLAPPPGS</sequence>
<dbReference type="Proteomes" id="UP001172101">
    <property type="component" value="Unassembled WGS sequence"/>
</dbReference>
<reference evidence="1" key="1">
    <citation type="submission" date="2023-06" db="EMBL/GenBank/DDBJ databases">
        <title>Genome-scale phylogeny and comparative genomics of the fungal order Sordariales.</title>
        <authorList>
            <consortium name="Lawrence Berkeley National Laboratory"/>
            <person name="Hensen N."/>
            <person name="Bonometti L."/>
            <person name="Westerberg I."/>
            <person name="Brannstrom I.O."/>
            <person name="Guillou S."/>
            <person name="Cros-Aarteil S."/>
            <person name="Calhoun S."/>
            <person name="Haridas S."/>
            <person name="Kuo A."/>
            <person name="Mondo S."/>
            <person name="Pangilinan J."/>
            <person name="Riley R."/>
            <person name="LaButti K."/>
            <person name="Andreopoulos B."/>
            <person name="Lipzen A."/>
            <person name="Chen C."/>
            <person name="Yanf M."/>
            <person name="Daum C."/>
            <person name="Ng V."/>
            <person name="Clum A."/>
            <person name="Steindorff A."/>
            <person name="Ohm R."/>
            <person name="Martin F."/>
            <person name="Silar P."/>
            <person name="Natvig D."/>
            <person name="Lalanne C."/>
            <person name="Gautier V."/>
            <person name="Ament-velasquez S.L."/>
            <person name="Kruys A."/>
            <person name="Hutchinson M.I."/>
            <person name="Powell A.J."/>
            <person name="Barry K."/>
            <person name="Miller A.N."/>
            <person name="Grigoriev I.V."/>
            <person name="Debuchy R."/>
            <person name="Gladieux P."/>
            <person name="Thoren M.H."/>
            <person name="Johannesson H."/>
        </authorList>
    </citation>
    <scope>NUCLEOTIDE SEQUENCE</scope>
    <source>
        <strain evidence="1">SMH2392-1A</strain>
    </source>
</reference>
<dbReference type="EMBL" id="JAUIRO010000005">
    <property type="protein sequence ID" value="KAK0713314.1"/>
    <property type="molecule type" value="Genomic_DNA"/>
</dbReference>
<name>A0AA40DRB8_9PEZI</name>
<feature type="non-terminal residue" evidence="1">
    <location>
        <position position="1"/>
    </location>
</feature>